<gene>
    <name evidence="2" type="ORF">A2U01_0003415</name>
</gene>
<organism evidence="2 3">
    <name type="scientific">Trifolium medium</name>
    <dbReference type="NCBI Taxonomy" id="97028"/>
    <lineage>
        <taxon>Eukaryota</taxon>
        <taxon>Viridiplantae</taxon>
        <taxon>Streptophyta</taxon>
        <taxon>Embryophyta</taxon>
        <taxon>Tracheophyta</taxon>
        <taxon>Spermatophyta</taxon>
        <taxon>Magnoliopsida</taxon>
        <taxon>eudicotyledons</taxon>
        <taxon>Gunneridae</taxon>
        <taxon>Pentapetalae</taxon>
        <taxon>rosids</taxon>
        <taxon>fabids</taxon>
        <taxon>Fabales</taxon>
        <taxon>Fabaceae</taxon>
        <taxon>Papilionoideae</taxon>
        <taxon>50 kb inversion clade</taxon>
        <taxon>NPAAA clade</taxon>
        <taxon>Hologalegina</taxon>
        <taxon>IRL clade</taxon>
        <taxon>Trifolieae</taxon>
        <taxon>Trifolium</taxon>
    </lineage>
</organism>
<feature type="region of interest" description="Disordered" evidence="1">
    <location>
        <begin position="43"/>
        <end position="71"/>
    </location>
</feature>
<dbReference type="EMBL" id="LXQA010003921">
    <property type="protein sequence ID" value="MCH82604.1"/>
    <property type="molecule type" value="Genomic_DNA"/>
</dbReference>
<evidence type="ECO:0000256" key="1">
    <source>
        <dbReference type="SAM" id="MobiDB-lite"/>
    </source>
</evidence>
<name>A0A392M8T9_9FABA</name>
<protein>
    <submittedName>
        <fullName evidence="2">DNA mismatch repair protein MSH3-like</fullName>
    </submittedName>
</protein>
<dbReference type="Proteomes" id="UP000265520">
    <property type="component" value="Unassembled WGS sequence"/>
</dbReference>
<dbReference type="AlphaFoldDB" id="A0A392M8T9"/>
<accession>A0A392M8T9</accession>
<proteinExistence type="predicted"/>
<sequence length="71" mass="7785">MLLLLAFAGPSSNARVERASRDCFTDGGASAEVMTLYENMHVDSPPDSMQSNELTEHRSQQMVVKVPTTDI</sequence>
<comment type="caution">
    <text evidence="2">The sequence shown here is derived from an EMBL/GenBank/DDBJ whole genome shotgun (WGS) entry which is preliminary data.</text>
</comment>
<evidence type="ECO:0000313" key="3">
    <source>
        <dbReference type="Proteomes" id="UP000265520"/>
    </source>
</evidence>
<reference evidence="2 3" key="1">
    <citation type="journal article" date="2018" name="Front. Plant Sci.">
        <title>Red Clover (Trifolium pratense) and Zigzag Clover (T. medium) - A Picture of Genomic Similarities and Differences.</title>
        <authorList>
            <person name="Dluhosova J."/>
            <person name="Istvanek J."/>
            <person name="Nedelnik J."/>
            <person name="Repkova J."/>
        </authorList>
    </citation>
    <scope>NUCLEOTIDE SEQUENCE [LARGE SCALE GENOMIC DNA]</scope>
    <source>
        <strain evidence="3">cv. 10/8</strain>
        <tissue evidence="2">Leaf</tissue>
    </source>
</reference>
<evidence type="ECO:0000313" key="2">
    <source>
        <dbReference type="EMBL" id="MCH82604.1"/>
    </source>
</evidence>
<keyword evidence="3" id="KW-1185">Reference proteome</keyword>